<geneLocation type="plasmid" evidence="2 3">
    <name>SNP1</name>
</geneLocation>
<evidence type="ECO:0000256" key="1">
    <source>
        <dbReference type="SAM" id="MobiDB-lite"/>
    </source>
</evidence>
<name>A0ABN6R9Z5_STRNI</name>
<proteinExistence type="predicted"/>
<keyword evidence="3" id="KW-1185">Reference proteome</keyword>
<keyword evidence="2" id="KW-0614">Plasmid</keyword>
<sequence length="144" mass="16400">MTEENAWTSNPLLQKWLARQQAGFEEWAQETGGGWDFSVDSLDRLEDLIRSRYSSIREIEAAEETPFVQVAFWYFGEVFCRCHGLVWQQRPGGDPEDKPFVIGPGDGGLDEDDERPATNPDGEIPALFLRGEDNHLRDALEGWL</sequence>
<feature type="region of interest" description="Disordered" evidence="1">
    <location>
        <begin position="90"/>
        <end position="126"/>
    </location>
</feature>
<dbReference type="RefSeq" id="WP_261958088.1">
    <property type="nucleotide sequence ID" value="NZ_AP026074.1"/>
</dbReference>
<evidence type="ECO:0000313" key="3">
    <source>
        <dbReference type="Proteomes" id="UP001059597"/>
    </source>
</evidence>
<dbReference type="EMBL" id="AP026074">
    <property type="protein sequence ID" value="BDM74577.1"/>
    <property type="molecule type" value="Genomic_DNA"/>
</dbReference>
<organism evidence="2 3">
    <name type="scientific">Streptomyces nigrescens</name>
    <dbReference type="NCBI Taxonomy" id="1920"/>
    <lineage>
        <taxon>Bacteria</taxon>
        <taxon>Bacillati</taxon>
        <taxon>Actinomycetota</taxon>
        <taxon>Actinomycetes</taxon>
        <taxon>Kitasatosporales</taxon>
        <taxon>Streptomycetaceae</taxon>
        <taxon>Streptomyces</taxon>
    </lineage>
</organism>
<protein>
    <submittedName>
        <fullName evidence="2">Uncharacterized protein</fullName>
    </submittedName>
</protein>
<accession>A0ABN6R9Z5</accession>
<dbReference type="Proteomes" id="UP001059597">
    <property type="component" value="Plasmid SNP1"/>
</dbReference>
<gene>
    <name evidence="2" type="ORF">HEK616_80640</name>
</gene>
<reference evidence="2" key="1">
    <citation type="submission" date="2022-06" db="EMBL/GenBank/DDBJ databases">
        <title>Complete genome sequence of Streptomyces nigrescens HEK616.</title>
        <authorList>
            <person name="Asamizu S."/>
            <person name="Onaka H."/>
        </authorList>
    </citation>
    <scope>NUCLEOTIDE SEQUENCE</scope>
    <source>
        <strain evidence="2">HEK616</strain>
        <plasmid evidence="2">SNP1</plasmid>
    </source>
</reference>
<evidence type="ECO:0000313" key="2">
    <source>
        <dbReference type="EMBL" id="BDM74577.1"/>
    </source>
</evidence>